<dbReference type="Gene3D" id="3.40.630.10">
    <property type="entry name" value="Zn peptidases"/>
    <property type="match status" value="1"/>
</dbReference>
<dbReference type="InterPro" id="IPR032622">
    <property type="entry name" value="UCP01524_HTH"/>
</dbReference>
<reference evidence="6 7" key="1">
    <citation type="submission" date="2019-02" db="EMBL/GenBank/DDBJ databases">
        <title>Deep-cultivation of Planctomycetes and their phenomic and genomic characterization uncovers novel biology.</title>
        <authorList>
            <person name="Wiegand S."/>
            <person name="Jogler M."/>
            <person name="Boedeker C."/>
            <person name="Pinto D."/>
            <person name="Vollmers J."/>
            <person name="Rivas-Marin E."/>
            <person name="Kohn T."/>
            <person name="Peeters S.H."/>
            <person name="Heuer A."/>
            <person name="Rast P."/>
            <person name="Oberbeckmann S."/>
            <person name="Bunk B."/>
            <person name="Jeske O."/>
            <person name="Meyerdierks A."/>
            <person name="Storesund J.E."/>
            <person name="Kallscheuer N."/>
            <person name="Luecker S."/>
            <person name="Lage O.M."/>
            <person name="Pohl T."/>
            <person name="Merkel B.J."/>
            <person name="Hornburger P."/>
            <person name="Mueller R.-W."/>
            <person name="Bruemmer F."/>
            <person name="Labrenz M."/>
            <person name="Spormann A.M."/>
            <person name="Op Den Camp H."/>
            <person name="Overmann J."/>
            <person name="Amann R."/>
            <person name="Jetten M.S.M."/>
            <person name="Mascher T."/>
            <person name="Medema M.H."/>
            <person name="Devos D.P."/>
            <person name="Kaster A.-K."/>
            <person name="Ovreas L."/>
            <person name="Rohde M."/>
            <person name="Galperin M.Y."/>
            <person name="Jogler C."/>
        </authorList>
    </citation>
    <scope>NUCLEOTIDE SEQUENCE [LARGE SCALE GENOMIC DNA]</scope>
    <source>
        <strain evidence="6 7">Pla100</strain>
    </source>
</reference>
<dbReference type="SUPFAM" id="SSF53187">
    <property type="entry name" value="Zn-dependent exopeptidases"/>
    <property type="match status" value="1"/>
</dbReference>
<comment type="caution">
    <text evidence="6">The sequence shown here is derived from an EMBL/GenBank/DDBJ whole genome shotgun (WGS) entry which is preliminary data.</text>
</comment>
<keyword evidence="1" id="KW-0479">Metal-binding</keyword>
<dbReference type="Pfam" id="PF16254">
    <property type="entry name" value="DUF4910"/>
    <property type="match status" value="1"/>
</dbReference>
<protein>
    <recommendedName>
        <fullName evidence="8">Peptidase family M28</fullName>
    </recommendedName>
</protein>
<feature type="domain" description="DUF2172" evidence="3">
    <location>
        <begin position="61"/>
        <end position="154"/>
    </location>
</feature>
<dbReference type="Gene3D" id="1.10.10.10">
    <property type="entry name" value="Winged helix-like DNA-binding domain superfamily/Winged helix DNA-binding domain"/>
    <property type="match status" value="1"/>
</dbReference>
<gene>
    <name evidence="6" type="ORF">Pla100_29610</name>
</gene>
<feature type="binding site" evidence="1">
    <location>
        <position position="183"/>
    </location>
    <ligand>
        <name>Zn(2+)</name>
        <dbReference type="ChEBI" id="CHEBI:29105"/>
    </ligand>
</feature>
<dbReference type="Pfam" id="PF16221">
    <property type="entry name" value="HTH_47"/>
    <property type="match status" value="1"/>
</dbReference>
<dbReference type="PIRSF" id="PIRSF015244">
    <property type="entry name" value="UCP015244"/>
    <property type="match status" value="1"/>
</dbReference>
<keyword evidence="7" id="KW-1185">Reference proteome</keyword>
<feature type="binding site" evidence="1">
    <location>
        <position position="318"/>
    </location>
    <ligand>
        <name>Zn(2+)</name>
        <dbReference type="ChEBI" id="CHEBI:29105"/>
    </ligand>
</feature>
<evidence type="ECO:0000259" key="4">
    <source>
        <dbReference type="Pfam" id="PF16221"/>
    </source>
</evidence>
<dbReference type="Pfam" id="PF09940">
    <property type="entry name" value="DUF2172"/>
    <property type="match status" value="1"/>
</dbReference>
<evidence type="ECO:0008006" key="8">
    <source>
        <dbReference type="Google" id="ProtNLM"/>
    </source>
</evidence>
<accession>A0A5C6AAP4</accession>
<dbReference type="RefSeq" id="WP_146578388.1">
    <property type="nucleotide sequence ID" value="NZ_SJPM01000005.1"/>
</dbReference>
<evidence type="ECO:0000313" key="6">
    <source>
        <dbReference type="EMBL" id="TWT96480.1"/>
    </source>
</evidence>
<feature type="region of interest" description="Disordered" evidence="2">
    <location>
        <begin position="347"/>
        <end position="387"/>
    </location>
</feature>
<dbReference type="AlphaFoldDB" id="A0A5C6AAP4"/>
<evidence type="ECO:0000259" key="5">
    <source>
        <dbReference type="Pfam" id="PF16254"/>
    </source>
</evidence>
<dbReference type="OrthoDB" id="9765654at2"/>
<evidence type="ECO:0000256" key="2">
    <source>
        <dbReference type="SAM" id="MobiDB-lite"/>
    </source>
</evidence>
<evidence type="ECO:0000259" key="3">
    <source>
        <dbReference type="Pfam" id="PF09940"/>
    </source>
</evidence>
<dbReference type="Proteomes" id="UP000316213">
    <property type="component" value="Unassembled WGS sequence"/>
</dbReference>
<keyword evidence="1" id="KW-0862">Zinc</keyword>
<dbReference type="EMBL" id="SJPM01000005">
    <property type="protein sequence ID" value="TWT96480.1"/>
    <property type="molecule type" value="Genomic_DNA"/>
</dbReference>
<dbReference type="InterPro" id="IPR012353">
    <property type="entry name" value="UCP015244"/>
</dbReference>
<organism evidence="6 7">
    <name type="scientific">Neorhodopirellula pilleata</name>
    <dbReference type="NCBI Taxonomy" id="2714738"/>
    <lineage>
        <taxon>Bacteria</taxon>
        <taxon>Pseudomonadati</taxon>
        <taxon>Planctomycetota</taxon>
        <taxon>Planctomycetia</taxon>
        <taxon>Pirellulales</taxon>
        <taxon>Pirellulaceae</taxon>
        <taxon>Neorhodopirellula</taxon>
    </lineage>
</organism>
<dbReference type="InterPro" id="IPR032610">
    <property type="entry name" value="DUF2172"/>
</dbReference>
<name>A0A5C6AAP4_9BACT</name>
<evidence type="ECO:0000313" key="7">
    <source>
        <dbReference type="Proteomes" id="UP000316213"/>
    </source>
</evidence>
<dbReference type="GO" id="GO:0046872">
    <property type="term" value="F:metal ion binding"/>
    <property type="evidence" value="ECO:0007669"/>
    <property type="project" value="UniProtKB-KW"/>
</dbReference>
<comment type="cofactor">
    <cofactor evidence="1">
        <name>Zn(2+)</name>
        <dbReference type="ChEBI" id="CHEBI:29105"/>
    </cofactor>
    <text evidence="1">Binds 1 zinc ion per subunit.</text>
</comment>
<sequence>MKDRPLGWEMHSLVNRLFPVHRSMTGDGARETFDELQRLIPLTVHEVPSGTQVFDWVVPKEWRIDDAFIATRDGKRLVDYANSNLHVVNDSIAIDATMPWSALVPHIHSLPSRPHAIPYRTAYFRQDWGFCVAHSLRESMANINDDFYVHIDSEHFDGSLTYAECTLPGKSERSVLIYCHTCHPSLANDNLSGIAVATFLAKSLQNIDHRLTYRFVFAPATIGAITWLAENESTVVPLIDYGLVLSLLGGGGGFTYKRSRQHNSAMDRIAVNVVHASGGEVRDFRPFGYDERQFCSPGFNLPVGCLSRTPHGEFPEYHTSDDNLGLVTADDLFEALHVCERMVQKIEASTPNHRQSNTQGDPLERSHLPDADSSPTQQSSSRERPVNRLSTCEPFLGKYDLYRGFGQHDDRGRLQEAIMWVLNLSDGRHTTSEMAERSHLEETEIVRAITTLASTGLLDPETIPQNIPFQKEFK</sequence>
<dbReference type="InterPro" id="IPR032589">
    <property type="entry name" value="DUF4910"/>
</dbReference>
<feature type="domain" description="DUF4910" evidence="5">
    <location>
        <begin position="11"/>
        <end position="348"/>
    </location>
</feature>
<dbReference type="Gene3D" id="3.50.30.90">
    <property type="match status" value="1"/>
</dbReference>
<feature type="domain" description="UCP01524 winged helix-turn-helix" evidence="4">
    <location>
        <begin position="388"/>
        <end position="459"/>
    </location>
</feature>
<dbReference type="InterPro" id="IPR036388">
    <property type="entry name" value="WH-like_DNA-bd_sf"/>
</dbReference>
<feature type="compositionally biased region" description="Polar residues" evidence="2">
    <location>
        <begin position="347"/>
        <end position="360"/>
    </location>
</feature>
<proteinExistence type="predicted"/>
<evidence type="ECO:0000256" key="1">
    <source>
        <dbReference type="PIRSR" id="PIRSR015244-50"/>
    </source>
</evidence>
<feature type="binding site" evidence="1">
    <location>
        <position position="189"/>
    </location>
    <ligand>
        <name>Zn(2+)</name>
        <dbReference type="ChEBI" id="CHEBI:29105"/>
    </ligand>
</feature>